<evidence type="ECO:0000313" key="3">
    <source>
        <dbReference type="Proteomes" id="UP000228700"/>
    </source>
</evidence>
<reference evidence="3" key="1">
    <citation type="submission" date="2017-09" db="EMBL/GenBank/DDBJ databases">
        <title>Depth-based differentiation of microbial function through sediment-hosted aquifers and enrichment of novel symbionts in the deep terrestrial subsurface.</title>
        <authorList>
            <person name="Probst A.J."/>
            <person name="Ladd B."/>
            <person name="Jarett J.K."/>
            <person name="Geller-Mcgrath D.E."/>
            <person name="Sieber C.M.K."/>
            <person name="Emerson J.B."/>
            <person name="Anantharaman K."/>
            <person name="Thomas B.C."/>
            <person name="Malmstrom R."/>
            <person name="Stieglmeier M."/>
            <person name="Klingl A."/>
            <person name="Woyke T."/>
            <person name="Ryan C.M."/>
            <person name="Banfield J.F."/>
        </authorList>
    </citation>
    <scope>NUCLEOTIDE SEQUENCE [LARGE SCALE GENOMIC DNA]</scope>
</reference>
<dbReference type="AlphaFoldDB" id="A0A2M8LCD7"/>
<proteinExistence type="predicted"/>
<protein>
    <recommendedName>
        <fullName evidence="1">PD-(D/E)XK endonuclease-like domain-containing protein</fullName>
    </recommendedName>
</protein>
<dbReference type="InterPro" id="IPR011335">
    <property type="entry name" value="Restrct_endonuc-II-like"/>
</dbReference>
<evidence type="ECO:0000313" key="2">
    <source>
        <dbReference type="EMBL" id="PJE74292.1"/>
    </source>
</evidence>
<name>A0A2M8LCD7_9BACT</name>
<gene>
    <name evidence="2" type="ORF">COV01_02230</name>
</gene>
<accession>A0A2M8LCD7</accession>
<evidence type="ECO:0000259" key="1">
    <source>
        <dbReference type="Pfam" id="PF12705"/>
    </source>
</evidence>
<dbReference type="Gene3D" id="3.90.320.10">
    <property type="match status" value="1"/>
</dbReference>
<dbReference type="InterPro" id="IPR011604">
    <property type="entry name" value="PDDEXK-like_dom_sf"/>
</dbReference>
<comment type="caution">
    <text evidence="2">The sequence shown here is derived from an EMBL/GenBank/DDBJ whole genome shotgun (WGS) entry which is preliminary data.</text>
</comment>
<dbReference type="SUPFAM" id="SSF52980">
    <property type="entry name" value="Restriction endonuclease-like"/>
    <property type="match status" value="1"/>
</dbReference>
<feature type="domain" description="PD-(D/E)XK endonuclease-like" evidence="1">
    <location>
        <begin position="95"/>
        <end position="245"/>
    </location>
</feature>
<dbReference type="Pfam" id="PF12705">
    <property type="entry name" value="PDDEXK_1"/>
    <property type="match status" value="1"/>
</dbReference>
<organism evidence="2 3">
    <name type="scientific">Candidatus Taylorbacteria bacterium CG10_big_fil_rev_8_21_14_0_10_41_48</name>
    <dbReference type="NCBI Taxonomy" id="1975024"/>
    <lineage>
        <taxon>Bacteria</taxon>
        <taxon>Candidatus Tayloriibacteriota</taxon>
    </lineage>
</organism>
<sequence length="287" mass="33173">MADFYKKGPRGIRSSNWNYGGQKWKLSRSKLDLFVECPLCFYLDNRLGVARPKGFPFNLNSAVDHLLKKEFDSYRADKKAHPLMKHYGVNAIPFAHDDLNVWRENFEGIQCMHEKTGLLISGAIDDVWVNPDGELIVVDYKSTSKDEKVNLDADWQDGYKRQMEVYQWLLRQKGFKVSDTGYFVYANGLRDRKAFDGKLEFDVVLIPYTGNDAWVEDKLVEAKKCLDSDNLPVHGSMCEYCNYRRLSRDVQNEFLKKTVKIDSVVKKPTTKKIVKKKPDNNATSSLF</sequence>
<dbReference type="Proteomes" id="UP000228700">
    <property type="component" value="Unassembled WGS sequence"/>
</dbReference>
<dbReference type="InterPro" id="IPR038726">
    <property type="entry name" value="PDDEXK_AddAB-type"/>
</dbReference>
<dbReference type="EMBL" id="PFEQ01000009">
    <property type="protein sequence ID" value="PJE74292.1"/>
    <property type="molecule type" value="Genomic_DNA"/>
</dbReference>